<keyword evidence="9" id="KW-1185">Reference proteome</keyword>
<keyword evidence="4 7" id="KW-1133">Transmembrane helix</keyword>
<dbReference type="InterPro" id="IPR002549">
    <property type="entry name" value="AI-2E-like"/>
</dbReference>
<dbReference type="GO" id="GO:0016020">
    <property type="term" value="C:membrane"/>
    <property type="evidence" value="ECO:0007669"/>
    <property type="project" value="UniProtKB-SubCell"/>
</dbReference>
<accession>A0A517NXR5</accession>
<dbReference type="OrthoDB" id="9799225at2"/>
<organism evidence="8 9">
    <name type="scientific">Stieleria marina</name>
    <dbReference type="NCBI Taxonomy" id="1930275"/>
    <lineage>
        <taxon>Bacteria</taxon>
        <taxon>Pseudomonadati</taxon>
        <taxon>Planctomycetota</taxon>
        <taxon>Planctomycetia</taxon>
        <taxon>Pirellulales</taxon>
        <taxon>Pirellulaceae</taxon>
        <taxon>Stieleria</taxon>
    </lineage>
</organism>
<feature type="transmembrane region" description="Helical" evidence="7">
    <location>
        <begin position="42"/>
        <end position="61"/>
    </location>
</feature>
<dbReference type="PANTHER" id="PTHR21716:SF16">
    <property type="entry name" value="BLL1467 PROTEIN"/>
    <property type="match status" value="1"/>
</dbReference>
<feature type="transmembrane region" description="Helical" evidence="7">
    <location>
        <begin position="67"/>
        <end position="85"/>
    </location>
</feature>
<evidence type="ECO:0000256" key="1">
    <source>
        <dbReference type="ARBA" id="ARBA00004141"/>
    </source>
</evidence>
<comment type="similarity">
    <text evidence="2">Belongs to the autoinducer-2 exporter (AI-2E) (TC 2.A.86) family.</text>
</comment>
<evidence type="ECO:0000256" key="6">
    <source>
        <dbReference type="SAM" id="MobiDB-lite"/>
    </source>
</evidence>
<dbReference type="Pfam" id="PF01594">
    <property type="entry name" value="AI-2E_transport"/>
    <property type="match status" value="1"/>
</dbReference>
<gene>
    <name evidence="8" type="primary">tqsA_2</name>
    <name evidence="8" type="ORF">K239x_39250</name>
</gene>
<keyword evidence="3 7" id="KW-0812">Transmembrane</keyword>
<comment type="subcellular location">
    <subcellularLocation>
        <location evidence="1">Membrane</location>
        <topology evidence="1">Multi-pass membrane protein</topology>
    </subcellularLocation>
</comment>
<sequence length="409" mass="43958">MNAIHKIVPEPTDVPDSESRSPAISPAETVVATDHDLLTTRVGIAAWGIWVCAILLTAYTLYIGRNLFVPVFVALFGYLTVRPIIRASTRIGIPTGVSAAAVMLSLFFIVGGCIYALSGPAQDVLAEVPRSMTDVKTKLSFLFDHLETVNEATEDISKTAQEESVSTEDKPVPVQIKQPAWTTSSPIISGTGNLVSFISIAAVLLYFLMAAGDALICNMMSALPTFGSKRRFIETLENVQDALSSYLAWVTAINAGLGCCIAFAMWMLGMPSPLLWGVAAMLLNFIPIVGALIGIAMVFFVAIVNFDHASYAFIVAGTYLTLTTLEGQFITPMLLGKSMELSSVLVFLSVVVWGWMWGMMGVFLAVPILITVTMISQKTDAMSPLSAMLGRPAPEAPKPELSEEFPSTV</sequence>
<dbReference type="GO" id="GO:0055085">
    <property type="term" value="P:transmembrane transport"/>
    <property type="evidence" value="ECO:0007669"/>
    <property type="project" value="TreeGrafter"/>
</dbReference>
<protein>
    <submittedName>
        <fullName evidence="8">AI-2 transport protein TqsA</fullName>
    </submittedName>
</protein>
<evidence type="ECO:0000256" key="3">
    <source>
        <dbReference type="ARBA" id="ARBA00022692"/>
    </source>
</evidence>
<evidence type="ECO:0000256" key="5">
    <source>
        <dbReference type="ARBA" id="ARBA00023136"/>
    </source>
</evidence>
<feature type="transmembrane region" description="Helical" evidence="7">
    <location>
        <begin position="355"/>
        <end position="375"/>
    </location>
</feature>
<feature type="transmembrane region" description="Helical" evidence="7">
    <location>
        <begin position="97"/>
        <end position="117"/>
    </location>
</feature>
<feature type="transmembrane region" description="Helical" evidence="7">
    <location>
        <begin position="311"/>
        <end position="335"/>
    </location>
</feature>
<evidence type="ECO:0000256" key="7">
    <source>
        <dbReference type="SAM" id="Phobius"/>
    </source>
</evidence>
<dbReference type="AlphaFoldDB" id="A0A517NXR5"/>
<evidence type="ECO:0000313" key="9">
    <source>
        <dbReference type="Proteomes" id="UP000319817"/>
    </source>
</evidence>
<feature type="transmembrane region" description="Helical" evidence="7">
    <location>
        <begin position="274"/>
        <end position="304"/>
    </location>
</feature>
<dbReference type="RefSeq" id="WP_145419677.1">
    <property type="nucleotide sequence ID" value="NZ_CP036526.1"/>
</dbReference>
<feature type="transmembrane region" description="Helical" evidence="7">
    <location>
        <begin position="246"/>
        <end position="268"/>
    </location>
</feature>
<feature type="region of interest" description="Disordered" evidence="6">
    <location>
        <begin position="390"/>
        <end position="409"/>
    </location>
</feature>
<keyword evidence="5 7" id="KW-0472">Membrane</keyword>
<evidence type="ECO:0000256" key="4">
    <source>
        <dbReference type="ARBA" id="ARBA00022989"/>
    </source>
</evidence>
<proteinExistence type="inferred from homology"/>
<feature type="transmembrane region" description="Helical" evidence="7">
    <location>
        <begin position="194"/>
        <end position="226"/>
    </location>
</feature>
<evidence type="ECO:0000313" key="8">
    <source>
        <dbReference type="EMBL" id="QDT11923.1"/>
    </source>
</evidence>
<reference evidence="8 9" key="1">
    <citation type="submission" date="2019-02" db="EMBL/GenBank/DDBJ databases">
        <title>Deep-cultivation of Planctomycetes and their phenomic and genomic characterization uncovers novel biology.</title>
        <authorList>
            <person name="Wiegand S."/>
            <person name="Jogler M."/>
            <person name="Boedeker C."/>
            <person name="Pinto D."/>
            <person name="Vollmers J."/>
            <person name="Rivas-Marin E."/>
            <person name="Kohn T."/>
            <person name="Peeters S.H."/>
            <person name="Heuer A."/>
            <person name="Rast P."/>
            <person name="Oberbeckmann S."/>
            <person name="Bunk B."/>
            <person name="Jeske O."/>
            <person name="Meyerdierks A."/>
            <person name="Storesund J.E."/>
            <person name="Kallscheuer N."/>
            <person name="Luecker S."/>
            <person name="Lage O.M."/>
            <person name="Pohl T."/>
            <person name="Merkel B.J."/>
            <person name="Hornburger P."/>
            <person name="Mueller R.-W."/>
            <person name="Bruemmer F."/>
            <person name="Labrenz M."/>
            <person name="Spormann A.M."/>
            <person name="Op den Camp H."/>
            <person name="Overmann J."/>
            <person name="Amann R."/>
            <person name="Jetten M.S.M."/>
            <person name="Mascher T."/>
            <person name="Medema M.H."/>
            <person name="Devos D.P."/>
            <person name="Kaster A.-K."/>
            <person name="Ovreas L."/>
            <person name="Rohde M."/>
            <person name="Galperin M.Y."/>
            <person name="Jogler C."/>
        </authorList>
    </citation>
    <scope>NUCLEOTIDE SEQUENCE [LARGE SCALE GENOMIC DNA]</scope>
    <source>
        <strain evidence="8 9">K23_9</strain>
    </source>
</reference>
<dbReference type="PANTHER" id="PTHR21716">
    <property type="entry name" value="TRANSMEMBRANE PROTEIN"/>
    <property type="match status" value="1"/>
</dbReference>
<name>A0A517NXR5_9BACT</name>
<dbReference type="Proteomes" id="UP000319817">
    <property type="component" value="Chromosome"/>
</dbReference>
<dbReference type="EMBL" id="CP036526">
    <property type="protein sequence ID" value="QDT11923.1"/>
    <property type="molecule type" value="Genomic_DNA"/>
</dbReference>
<evidence type="ECO:0000256" key="2">
    <source>
        <dbReference type="ARBA" id="ARBA00009773"/>
    </source>
</evidence>